<dbReference type="EC" id="3.5.4.9" evidence="2"/>
<accession>A0A645EDP0</accession>
<protein>
    <submittedName>
        <fullName evidence="2">Methenyltetrahydrofolate cyclohydrolase</fullName>
        <ecNumber evidence="2">3.5.4.9</ecNumber>
    </submittedName>
</protein>
<gene>
    <name evidence="2" type="primary">fchA_19</name>
    <name evidence="2" type="ORF">SDC9_146737</name>
</gene>
<keyword evidence="2" id="KW-0378">Hydrolase</keyword>
<name>A0A645EDP0_9ZZZZ</name>
<dbReference type="EMBL" id="VSSQ01045630">
    <property type="protein sequence ID" value="MPM99545.1"/>
    <property type="molecule type" value="Genomic_DNA"/>
</dbReference>
<dbReference type="InterPro" id="IPR036178">
    <property type="entry name" value="Formintransfe-cycloase-like_sf"/>
</dbReference>
<evidence type="ECO:0000313" key="2">
    <source>
        <dbReference type="EMBL" id="MPM99545.1"/>
    </source>
</evidence>
<evidence type="ECO:0000259" key="1">
    <source>
        <dbReference type="Pfam" id="PF04961"/>
    </source>
</evidence>
<sequence>MKLIDMNLKDFADEVESLSPAPGGGSCSAYSSLVGICLSRMMANLSFGKKKYELNEENIKLEVKTSFEALKEIKDEMLSLVDKDTEAFNEVVKAMKMPKETDEEKALRKDAIDNATWQSIDVPHRVAVLSLEAMKKMYPIYKYGNENALTDVGVGYLMCATGAEGAILNVKINLGSVMDIERAKKLELECNQLLSEVTNLKNEVLVSIHDRLKI</sequence>
<dbReference type="GO" id="GO:0004477">
    <property type="term" value="F:methenyltetrahydrofolate cyclohydrolase activity"/>
    <property type="evidence" value="ECO:0007669"/>
    <property type="project" value="UniProtKB-EC"/>
</dbReference>
<proteinExistence type="predicted"/>
<dbReference type="SUPFAM" id="SSF101262">
    <property type="entry name" value="Methenyltetrahydrofolate cyclohydrolase-like"/>
    <property type="match status" value="1"/>
</dbReference>
<dbReference type="InterPro" id="IPR007044">
    <property type="entry name" value="Cyclodeamin/CycHdrlase"/>
</dbReference>
<dbReference type="Gene3D" id="1.20.120.680">
    <property type="entry name" value="Formiminotetrahydrofolate cyclodeaminase monomer, up-and-down helical bundle"/>
    <property type="match status" value="1"/>
</dbReference>
<feature type="domain" description="Cyclodeaminase/cyclohydrolase" evidence="1">
    <location>
        <begin position="8"/>
        <end position="192"/>
    </location>
</feature>
<reference evidence="2" key="1">
    <citation type="submission" date="2019-08" db="EMBL/GenBank/DDBJ databases">
        <authorList>
            <person name="Kucharzyk K."/>
            <person name="Murdoch R.W."/>
            <person name="Higgins S."/>
            <person name="Loffler F."/>
        </authorList>
    </citation>
    <scope>NUCLEOTIDE SEQUENCE</scope>
</reference>
<dbReference type="Pfam" id="PF04961">
    <property type="entry name" value="FTCD_C"/>
    <property type="match status" value="1"/>
</dbReference>
<organism evidence="2">
    <name type="scientific">bioreactor metagenome</name>
    <dbReference type="NCBI Taxonomy" id="1076179"/>
    <lineage>
        <taxon>unclassified sequences</taxon>
        <taxon>metagenomes</taxon>
        <taxon>ecological metagenomes</taxon>
    </lineage>
</organism>
<dbReference type="PROSITE" id="PS51257">
    <property type="entry name" value="PROKAR_LIPOPROTEIN"/>
    <property type="match status" value="1"/>
</dbReference>
<dbReference type="AlphaFoldDB" id="A0A645EDP0"/>
<comment type="caution">
    <text evidence="2">The sequence shown here is derived from an EMBL/GenBank/DDBJ whole genome shotgun (WGS) entry which is preliminary data.</text>
</comment>